<proteinExistence type="inferred from homology"/>
<comment type="caution">
    <text evidence="3">The sequence shown here is derived from an EMBL/GenBank/DDBJ whole genome shotgun (WGS) entry which is preliminary data.</text>
</comment>
<feature type="compositionally biased region" description="Low complexity" evidence="2">
    <location>
        <begin position="466"/>
        <end position="484"/>
    </location>
</feature>
<feature type="compositionally biased region" description="Low complexity" evidence="2">
    <location>
        <begin position="1"/>
        <end position="19"/>
    </location>
</feature>
<dbReference type="EMBL" id="JAZHXJ010000152">
    <property type="protein sequence ID" value="KAL1871585.1"/>
    <property type="molecule type" value="Genomic_DNA"/>
</dbReference>
<dbReference type="PANTHER" id="PTHR28027">
    <property type="entry name" value="TRANSCRIPTIONAL REGULATOR MIT1"/>
    <property type="match status" value="1"/>
</dbReference>
<feature type="region of interest" description="Disordered" evidence="2">
    <location>
        <begin position="456"/>
        <end position="500"/>
    </location>
</feature>
<name>A0ABR3X6N4_9PEZI</name>
<organism evidence="3 4">
    <name type="scientific">Phialemonium thermophilum</name>
    <dbReference type="NCBI Taxonomy" id="223376"/>
    <lineage>
        <taxon>Eukaryota</taxon>
        <taxon>Fungi</taxon>
        <taxon>Dikarya</taxon>
        <taxon>Ascomycota</taxon>
        <taxon>Pezizomycotina</taxon>
        <taxon>Sordariomycetes</taxon>
        <taxon>Sordariomycetidae</taxon>
        <taxon>Cephalothecales</taxon>
        <taxon>Cephalothecaceae</taxon>
        <taxon>Phialemonium</taxon>
    </lineage>
</organism>
<dbReference type="PANTHER" id="PTHR28027:SF2">
    <property type="entry name" value="TRANSCRIPTIONAL REGULATOR MIT1"/>
    <property type="match status" value="1"/>
</dbReference>
<feature type="region of interest" description="Disordered" evidence="2">
    <location>
        <begin position="1"/>
        <end position="28"/>
    </location>
</feature>
<protein>
    <submittedName>
        <fullName evidence="3">Uncharacterized protein</fullName>
    </submittedName>
</protein>
<sequence>MEPSYGPSSSRHSSSSSGPTAAAMPRSPPAEGPSWYGYIRTTMDALVIFEACIRKITRTIDRRPHEKEREHLITSGSVLVYSEDTSSIKRWTDGLSWSPSRILGNFLIYRELKCAFPAGEKKKAAKKTQNDPLKEYFGVSQDGSPEAMEAEKQYKELVGSLVDSYPFKKGGLVKKTLSINYEGVPYHLVSYYSIEDVLSGRLKEPRYSSQLQEVRVRPTLFMNQNFRVPLGEERIPLDDAESGTQQAQQPIPLISGAPGQFVPDMNAVPRSMTGPGPFLPQPSYHLDPHQRLELRSAEVVVSDRIYERFADGIGAGPSSQQTSYAIGDVPSYASEYPMDHDLSLMGLPGAWDGSIQIPSSMHSSAYSAFDSLHGPATAAPANLSSMPTTHFDESAPSYIATGGPGILPQDGLDHSAMIGGSGMRQTIEEADSSTDMGYISELDFGRHDYQGFFAEGPGFGEEEPNLQSHQQSQSYLYSQAESSLPMDEGRCERRQDVPGC</sequence>
<dbReference type="InterPro" id="IPR018608">
    <property type="entry name" value="Gti1/Pac2"/>
</dbReference>
<feature type="compositionally biased region" description="Basic and acidic residues" evidence="2">
    <location>
        <begin position="487"/>
        <end position="500"/>
    </location>
</feature>
<reference evidence="3 4" key="1">
    <citation type="journal article" date="2024" name="Commun. Biol.">
        <title>Comparative genomic analysis of thermophilic fungi reveals convergent evolutionary adaptations and gene losses.</title>
        <authorList>
            <person name="Steindorff A.S."/>
            <person name="Aguilar-Pontes M.V."/>
            <person name="Robinson A.J."/>
            <person name="Andreopoulos B."/>
            <person name="LaButti K."/>
            <person name="Kuo A."/>
            <person name="Mondo S."/>
            <person name="Riley R."/>
            <person name="Otillar R."/>
            <person name="Haridas S."/>
            <person name="Lipzen A."/>
            <person name="Grimwood J."/>
            <person name="Schmutz J."/>
            <person name="Clum A."/>
            <person name="Reid I.D."/>
            <person name="Moisan M.C."/>
            <person name="Butler G."/>
            <person name="Nguyen T.T.M."/>
            <person name="Dewar K."/>
            <person name="Conant G."/>
            <person name="Drula E."/>
            <person name="Henrissat B."/>
            <person name="Hansel C."/>
            <person name="Singer S."/>
            <person name="Hutchinson M.I."/>
            <person name="de Vries R.P."/>
            <person name="Natvig D.O."/>
            <person name="Powell A.J."/>
            <person name="Tsang A."/>
            <person name="Grigoriev I.V."/>
        </authorList>
    </citation>
    <scope>NUCLEOTIDE SEQUENCE [LARGE SCALE GENOMIC DNA]</scope>
    <source>
        <strain evidence="3 4">ATCC 24622</strain>
    </source>
</reference>
<dbReference type="Proteomes" id="UP001586593">
    <property type="component" value="Unassembled WGS sequence"/>
</dbReference>
<evidence type="ECO:0000256" key="2">
    <source>
        <dbReference type="SAM" id="MobiDB-lite"/>
    </source>
</evidence>
<dbReference type="Pfam" id="PF09729">
    <property type="entry name" value="Gti1_Pac2"/>
    <property type="match status" value="1"/>
</dbReference>
<evidence type="ECO:0000256" key="1">
    <source>
        <dbReference type="ARBA" id="ARBA00008359"/>
    </source>
</evidence>
<accession>A0ABR3X6N4</accession>
<comment type="similarity">
    <text evidence="1">Belongs to the MIT1/WOR1 family.</text>
</comment>
<gene>
    <name evidence="3" type="ORF">VTK73DRAFT_1975</name>
</gene>
<evidence type="ECO:0000313" key="3">
    <source>
        <dbReference type="EMBL" id="KAL1871585.1"/>
    </source>
</evidence>
<keyword evidence="4" id="KW-1185">Reference proteome</keyword>
<evidence type="ECO:0000313" key="4">
    <source>
        <dbReference type="Proteomes" id="UP001586593"/>
    </source>
</evidence>